<organism evidence="1 2">
    <name type="scientific">Rhodotorula toruloides</name>
    <name type="common">Yeast</name>
    <name type="synonym">Rhodosporidium toruloides</name>
    <dbReference type="NCBI Taxonomy" id="5286"/>
    <lineage>
        <taxon>Eukaryota</taxon>
        <taxon>Fungi</taxon>
        <taxon>Dikarya</taxon>
        <taxon>Basidiomycota</taxon>
        <taxon>Pucciniomycotina</taxon>
        <taxon>Microbotryomycetes</taxon>
        <taxon>Sporidiobolales</taxon>
        <taxon>Sporidiobolaceae</taxon>
        <taxon>Rhodotorula</taxon>
    </lineage>
</organism>
<gene>
    <name evidence="1" type="ORF">AAT19DRAFT_15633</name>
</gene>
<dbReference type="AlphaFoldDB" id="A0A2T0A830"/>
<protein>
    <submittedName>
        <fullName evidence="1">Uncharacterized protein</fullName>
    </submittedName>
</protein>
<comment type="caution">
    <text evidence="1">The sequence shown here is derived from an EMBL/GenBank/DDBJ whole genome shotgun (WGS) entry which is preliminary data.</text>
</comment>
<reference evidence="1 2" key="1">
    <citation type="journal article" date="2018" name="Elife">
        <title>Functional genomics of lipid metabolism in the oleaginous yeast Rhodosporidium toruloides.</title>
        <authorList>
            <person name="Coradetti S.T."/>
            <person name="Pinel D."/>
            <person name="Geiselman G."/>
            <person name="Ito M."/>
            <person name="Mondo S."/>
            <person name="Reilly M.C."/>
            <person name="Cheng Y.F."/>
            <person name="Bauer S."/>
            <person name="Grigoriev I."/>
            <person name="Gladden J.M."/>
            <person name="Simmons B.A."/>
            <person name="Brem R."/>
            <person name="Arkin A.P."/>
            <person name="Skerker J.M."/>
        </authorList>
    </citation>
    <scope>NUCLEOTIDE SEQUENCE [LARGE SCALE GENOMIC DNA]</scope>
    <source>
        <strain evidence="1 2">NBRC 0880</strain>
    </source>
</reference>
<dbReference type="Proteomes" id="UP000239560">
    <property type="component" value="Unassembled WGS sequence"/>
</dbReference>
<accession>A0A2T0A830</accession>
<evidence type="ECO:0000313" key="1">
    <source>
        <dbReference type="EMBL" id="PRQ74066.1"/>
    </source>
</evidence>
<sequence length="72" mass="7418">MAANPSAASSCALPSRIFRLLTSQVGIPAGASIAQGHEQVFAASSQECRWSIEQEREGSAVDSSLASPLQAS</sequence>
<proteinExistence type="predicted"/>
<name>A0A2T0A830_RHOTO</name>
<dbReference type="EMBL" id="LCTV02000007">
    <property type="protein sequence ID" value="PRQ74066.1"/>
    <property type="molecule type" value="Genomic_DNA"/>
</dbReference>
<evidence type="ECO:0000313" key="2">
    <source>
        <dbReference type="Proteomes" id="UP000239560"/>
    </source>
</evidence>